<dbReference type="AlphaFoldDB" id="A0A6F8Y590"/>
<name>A0A6F8Y590_9ACTN</name>
<gene>
    <name evidence="2" type="ORF">Pflav_076030</name>
</gene>
<evidence type="ECO:0000256" key="1">
    <source>
        <dbReference type="SAM" id="MobiDB-lite"/>
    </source>
</evidence>
<evidence type="ECO:0000313" key="3">
    <source>
        <dbReference type="Proteomes" id="UP000502508"/>
    </source>
</evidence>
<evidence type="ECO:0000313" key="2">
    <source>
        <dbReference type="EMBL" id="BCB81193.1"/>
    </source>
</evidence>
<proteinExistence type="predicted"/>
<protein>
    <submittedName>
        <fullName evidence="2">Uncharacterized protein</fullName>
    </submittedName>
</protein>
<reference evidence="2 3" key="1">
    <citation type="submission" date="2020-03" db="EMBL/GenBank/DDBJ databases">
        <title>Whole genome shotgun sequence of Phytohabitans flavus NBRC 107702.</title>
        <authorList>
            <person name="Komaki H."/>
            <person name="Tamura T."/>
        </authorList>
    </citation>
    <scope>NUCLEOTIDE SEQUENCE [LARGE SCALE GENOMIC DNA]</scope>
    <source>
        <strain evidence="2 3">NBRC 107702</strain>
    </source>
</reference>
<organism evidence="2 3">
    <name type="scientific">Phytohabitans flavus</name>
    <dbReference type="NCBI Taxonomy" id="1076124"/>
    <lineage>
        <taxon>Bacteria</taxon>
        <taxon>Bacillati</taxon>
        <taxon>Actinomycetota</taxon>
        <taxon>Actinomycetes</taxon>
        <taxon>Micromonosporales</taxon>
        <taxon>Micromonosporaceae</taxon>
    </lineage>
</organism>
<reference evidence="2 3" key="2">
    <citation type="submission" date="2020-03" db="EMBL/GenBank/DDBJ databases">
        <authorList>
            <person name="Ichikawa N."/>
            <person name="Kimura A."/>
            <person name="Kitahashi Y."/>
            <person name="Uohara A."/>
        </authorList>
    </citation>
    <scope>NUCLEOTIDE SEQUENCE [LARGE SCALE GENOMIC DNA]</scope>
    <source>
        <strain evidence="2 3">NBRC 107702</strain>
    </source>
</reference>
<dbReference type="Proteomes" id="UP000502508">
    <property type="component" value="Chromosome"/>
</dbReference>
<feature type="region of interest" description="Disordered" evidence="1">
    <location>
        <begin position="298"/>
        <end position="348"/>
    </location>
</feature>
<keyword evidence="3" id="KW-1185">Reference proteome</keyword>
<accession>A0A6F8Y590</accession>
<dbReference type="KEGG" id="pfla:Pflav_076030"/>
<feature type="compositionally biased region" description="Polar residues" evidence="1">
    <location>
        <begin position="317"/>
        <end position="332"/>
    </location>
</feature>
<sequence>MGAALGQSWYDESDRRYTGRHWWGTVADDDIPDPLTGAAAAQMSAELGLPGFDDGRKGTDIVVVAADLGTTWADEAGDERTREAAGEFVASSMLWHLWPKMLMHEGRRPMTLTVTVDGVHIPVPAPESTRDLRPFADALNRLRSGCGNQFTRATRPRTVGSFAYELVPARDVQQPDPLVAAAKPFAQPMRHVARMRMAELVVDYLECTPHPDPLFGYAGVFKASREADHYFAGAEPPTHDDWVEKGLTGTARGVVWGARRSITKQIQEIVTPRPIAGGAGTAGLGEIARRLSGLIPGGVLAQPTAGQGNGSEAAPDQQRSSPGSTSHGSTDESAGGGSPGRRPGSAPRIIGAPQLEVHEERPYLVARVAIPSSPYLRTIEVRTHIVVDGGGLETETSPSGRTPTVLRWRNIANGAVVQGRALVVPAGADSEWWVYTEALPDAVVRMGVTVVREPA</sequence>
<dbReference type="EMBL" id="AP022870">
    <property type="protein sequence ID" value="BCB81193.1"/>
    <property type="molecule type" value="Genomic_DNA"/>
</dbReference>